<dbReference type="Proteomes" id="UP001230504">
    <property type="component" value="Unassembled WGS sequence"/>
</dbReference>
<name>A0AAD8V5P6_9PEZI</name>
<sequence length="287" mass="32550">MEDGYISQSQCTAQNSKTKMASIQIMSDLHLSHQDYKSYPIEPNAPYLALLGDVGCVKDASFVDFLDRQLTAFRIVFHVLGNHEPYGSSWDDTIERLQNFQEVNRRNREEDPSAGLGEYVLMYQREYMIPDTNVTILGCTLFSNVPDSKLTAVSNGLNDFWAIDDWTVEEHCQRHNEDLAWLNSRVKAITRDPRRTIAILTHHSPTENSRAVEPLHANSNLQSGFSTDVRGQLCWESPKVKLWAFGHTHYNCDFVDEQTGKRVYTNQKGYSSGHSAGFRAGNVVQLG</sequence>
<feature type="domain" description="Calcineurin-like phosphoesterase" evidence="1">
    <location>
        <begin position="26"/>
        <end position="250"/>
    </location>
</feature>
<evidence type="ECO:0000313" key="3">
    <source>
        <dbReference type="Proteomes" id="UP001230504"/>
    </source>
</evidence>
<dbReference type="SUPFAM" id="SSF56300">
    <property type="entry name" value="Metallo-dependent phosphatases"/>
    <property type="match status" value="1"/>
</dbReference>
<organism evidence="2 3">
    <name type="scientific">Colletotrichum navitas</name>
    <dbReference type="NCBI Taxonomy" id="681940"/>
    <lineage>
        <taxon>Eukaryota</taxon>
        <taxon>Fungi</taxon>
        <taxon>Dikarya</taxon>
        <taxon>Ascomycota</taxon>
        <taxon>Pezizomycotina</taxon>
        <taxon>Sordariomycetes</taxon>
        <taxon>Hypocreomycetidae</taxon>
        <taxon>Glomerellales</taxon>
        <taxon>Glomerellaceae</taxon>
        <taxon>Colletotrichum</taxon>
        <taxon>Colletotrichum graminicola species complex</taxon>
    </lineage>
</organism>
<dbReference type="EMBL" id="JAHLJV010000032">
    <property type="protein sequence ID" value="KAK1590358.1"/>
    <property type="molecule type" value="Genomic_DNA"/>
</dbReference>
<dbReference type="Gene3D" id="3.60.21.10">
    <property type="match status" value="1"/>
</dbReference>
<protein>
    <recommendedName>
        <fullName evidence="1">Calcineurin-like phosphoesterase domain-containing protein</fullName>
    </recommendedName>
</protein>
<dbReference type="GeneID" id="85442139"/>
<keyword evidence="3" id="KW-1185">Reference proteome</keyword>
<dbReference type="RefSeq" id="XP_060413852.1">
    <property type="nucleotide sequence ID" value="XM_060557899.1"/>
</dbReference>
<reference evidence="2" key="1">
    <citation type="submission" date="2021-06" db="EMBL/GenBank/DDBJ databases">
        <title>Comparative genomics, transcriptomics and evolutionary studies reveal genomic signatures of adaptation to plant cell wall in hemibiotrophic fungi.</title>
        <authorList>
            <consortium name="DOE Joint Genome Institute"/>
            <person name="Baroncelli R."/>
            <person name="Diaz J.F."/>
            <person name="Benocci T."/>
            <person name="Peng M."/>
            <person name="Battaglia E."/>
            <person name="Haridas S."/>
            <person name="Andreopoulos W."/>
            <person name="Labutti K."/>
            <person name="Pangilinan J."/>
            <person name="Floch G.L."/>
            <person name="Makela M.R."/>
            <person name="Henrissat B."/>
            <person name="Grigoriev I.V."/>
            <person name="Crouch J.A."/>
            <person name="De Vries R.P."/>
            <person name="Sukno S.A."/>
            <person name="Thon M.R."/>
        </authorList>
    </citation>
    <scope>NUCLEOTIDE SEQUENCE</scope>
    <source>
        <strain evidence="2">CBS 125086</strain>
    </source>
</reference>
<accession>A0AAD8V5P6</accession>
<dbReference type="AlphaFoldDB" id="A0AAD8V5P6"/>
<comment type="caution">
    <text evidence="2">The sequence shown here is derived from an EMBL/GenBank/DDBJ whole genome shotgun (WGS) entry which is preliminary data.</text>
</comment>
<dbReference type="GO" id="GO:0016787">
    <property type="term" value="F:hydrolase activity"/>
    <property type="evidence" value="ECO:0007669"/>
    <property type="project" value="InterPro"/>
</dbReference>
<dbReference type="InterPro" id="IPR004843">
    <property type="entry name" value="Calcineurin-like_PHP"/>
</dbReference>
<evidence type="ECO:0000313" key="2">
    <source>
        <dbReference type="EMBL" id="KAK1590358.1"/>
    </source>
</evidence>
<evidence type="ECO:0000259" key="1">
    <source>
        <dbReference type="Pfam" id="PF00149"/>
    </source>
</evidence>
<dbReference type="InterPro" id="IPR029052">
    <property type="entry name" value="Metallo-depent_PP-like"/>
</dbReference>
<dbReference type="PANTHER" id="PTHR37844">
    <property type="entry name" value="SER/THR PROTEIN PHOSPHATASE SUPERFAMILY (AFU_ORTHOLOGUE AFUA_1G14840)"/>
    <property type="match status" value="1"/>
</dbReference>
<gene>
    <name evidence="2" type="ORF">LY79DRAFT_555111</name>
</gene>
<dbReference type="Pfam" id="PF00149">
    <property type="entry name" value="Metallophos"/>
    <property type="match status" value="1"/>
</dbReference>
<proteinExistence type="predicted"/>
<dbReference type="PANTHER" id="PTHR37844:SF2">
    <property type="entry name" value="SER_THR PROTEIN PHOSPHATASE SUPERFAMILY (AFU_ORTHOLOGUE AFUA_1G14840)"/>
    <property type="match status" value="1"/>
</dbReference>